<accession>A0ABS7WTG6</accession>
<dbReference type="InterPro" id="IPR007627">
    <property type="entry name" value="RNA_pol_sigma70_r2"/>
</dbReference>
<dbReference type="PANTHER" id="PTHR30385:SF7">
    <property type="entry name" value="RNA POLYMERASE SIGMA FACTOR FLIA"/>
    <property type="match status" value="1"/>
</dbReference>
<reference evidence="6 7" key="1">
    <citation type="submission" date="2020-07" db="EMBL/GenBank/DDBJ databases">
        <title>Transfer of Campylobacter canadensis to the novel genus Avispirillum gen. nov., that also includes two novel species recovered from migratory waterfowl: Avispirillum anseris sp. nov. and Avispirillum brantae sp. nov.</title>
        <authorList>
            <person name="Miller W.G."/>
            <person name="Chapman M.H."/>
            <person name="Yee E."/>
            <person name="Inglis G.D."/>
        </authorList>
    </citation>
    <scope>NUCLEOTIDE SEQUENCE [LARGE SCALE GENOMIC DNA]</scope>
    <source>
        <strain evidence="6 7">L283</strain>
    </source>
</reference>
<dbReference type="CDD" id="cd06171">
    <property type="entry name" value="Sigma70_r4"/>
    <property type="match status" value="1"/>
</dbReference>
<dbReference type="RefSeq" id="WP_172232750.1">
    <property type="nucleotide sequence ID" value="NZ_CP035946.1"/>
</dbReference>
<dbReference type="InterPro" id="IPR012845">
    <property type="entry name" value="RNA_pol_sigma_FliA_WhiG"/>
</dbReference>
<dbReference type="SUPFAM" id="SSF88946">
    <property type="entry name" value="Sigma2 domain of RNA polymerase sigma factors"/>
    <property type="match status" value="1"/>
</dbReference>
<evidence type="ECO:0000256" key="1">
    <source>
        <dbReference type="ARBA" id="ARBA00023015"/>
    </source>
</evidence>
<dbReference type="Gene3D" id="1.10.1740.10">
    <property type="match status" value="1"/>
</dbReference>
<evidence type="ECO:0000313" key="6">
    <source>
        <dbReference type="EMBL" id="MBZ7988052.1"/>
    </source>
</evidence>
<dbReference type="InterPro" id="IPR007630">
    <property type="entry name" value="RNA_pol_sigma70_r4"/>
</dbReference>
<dbReference type="InterPro" id="IPR013324">
    <property type="entry name" value="RNA_pol_sigma_r3/r4-like"/>
</dbReference>
<evidence type="ECO:0000256" key="3">
    <source>
        <dbReference type="ARBA" id="ARBA00023125"/>
    </source>
</evidence>
<dbReference type="Gene3D" id="1.20.140.160">
    <property type="match status" value="1"/>
</dbReference>
<dbReference type="InterPro" id="IPR014284">
    <property type="entry name" value="RNA_pol_sigma-70_dom"/>
</dbReference>
<keyword evidence="3" id="KW-0238">DNA-binding</keyword>
<keyword evidence="2" id="KW-0731">Sigma factor</keyword>
<proteinExistence type="predicted"/>
<dbReference type="InterPro" id="IPR000943">
    <property type="entry name" value="RNA_pol_sigma70"/>
</dbReference>
<comment type="caution">
    <text evidence="6">The sequence shown here is derived from an EMBL/GenBank/DDBJ whole genome shotgun (WGS) entry which is preliminary data.</text>
</comment>
<organism evidence="6 7">
    <name type="scientific">Campylobacter canadensis</name>
    <dbReference type="NCBI Taxonomy" id="449520"/>
    <lineage>
        <taxon>Bacteria</taxon>
        <taxon>Pseudomonadati</taxon>
        <taxon>Campylobacterota</taxon>
        <taxon>Epsilonproteobacteria</taxon>
        <taxon>Campylobacterales</taxon>
        <taxon>Campylobacteraceae</taxon>
        <taxon>Campylobacter</taxon>
    </lineage>
</organism>
<dbReference type="SUPFAM" id="SSF88659">
    <property type="entry name" value="Sigma3 and sigma4 domains of RNA polymerase sigma factors"/>
    <property type="match status" value="2"/>
</dbReference>
<keyword evidence="1" id="KW-0805">Transcription regulation</keyword>
<dbReference type="NCBIfam" id="TIGR02479">
    <property type="entry name" value="FliA_WhiG"/>
    <property type="match status" value="1"/>
</dbReference>
<dbReference type="NCBIfam" id="TIGR02937">
    <property type="entry name" value="sigma70-ECF"/>
    <property type="match status" value="1"/>
</dbReference>
<protein>
    <submittedName>
        <fullName evidence="6">RNA polymerase sigma factor FliA</fullName>
    </submittedName>
</protein>
<feature type="domain" description="RNA polymerase sigma-70" evidence="5">
    <location>
        <begin position="200"/>
        <end position="226"/>
    </location>
</feature>
<dbReference type="Pfam" id="PF04545">
    <property type="entry name" value="Sigma70_r4"/>
    <property type="match status" value="1"/>
</dbReference>
<evidence type="ECO:0000256" key="4">
    <source>
        <dbReference type="ARBA" id="ARBA00023163"/>
    </source>
</evidence>
<evidence type="ECO:0000313" key="7">
    <source>
        <dbReference type="Proteomes" id="UP000786183"/>
    </source>
</evidence>
<evidence type="ECO:0000259" key="5">
    <source>
        <dbReference type="PROSITE" id="PS00716"/>
    </source>
</evidence>
<sequence>MQRPFNAYINNLKHEQDELALQYIPALRAMAFRLKERLPASVDVNDLISIATEELIKLARKYDKEQNTNFWGYAKKRVNGAMLDYLRSLDTMSRQNRKIIKDIQIVVDEYINEFDEEPSDEFIAQKLEIEVEKIKEARLSYHIDTLMPLDDRLSDYSNEDENVIEKLDKQIMLEKITSYLEKLDKREQMIIQLYFFEELSLKEISEILNISQSRICQIQSRILNALKKELSNG</sequence>
<dbReference type="NCBIfam" id="NF005413">
    <property type="entry name" value="PRK06986.1"/>
    <property type="match status" value="1"/>
</dbReference>
<gene>
    <name evidence="6" type="ORF">AVCANL283_08100</name>
</gene>
<dbReference type="PROSITE" id="PS00716">
    <property type="entry name" value="SIGMA70_2"/>
    <property type="match status" value="1"/>
</dbReference>
<keyword evidence="7" id="KW-1185">Reference proteome</keyword>
<dbReference type="PRINTS" id="PR00046">
    <property type="entry name" value="SIGMA70FCT"/>
</dbReference>
<dbReference type="PANTHER" id="PTHR30385">
    <property type="entry name" value="SIGMA FACTOR F FLAGELLAR"/>
    <property type="match status" value="1"/>
</dbReference>
<name>A0ABS7WTG6_9BACT</name>
<keyword evidence="4" id="KW-0804">Transcription</keyword>
<evidence type="ECO:0000256" key="2">
    <source>
        <dbReference type="ARBA" id="ARBA00023082"/>
    </source>
</evidence>
<dbReference type="InterPro" id="IPR013325">
    <property type="entry name" value="RNA_pol_sigma_r2"/>
</dbReference>
<dbReference type="EMBL" id="JACGBB010000027">
    <property type="protein sequence ID" value="MBZ7988052.1"/>
    <property type="molecule type" value="Genomic_DNA"/>
</dbReference>
<dbReference type="Pfam" id="PF04542">
    <property type="entry name" value="Sigma70_r2"/>
    <property type="match status" value="1"/>
</dbReference>
<dbReference type="Proteomes" id="UP000786183">
    <property type="component" value="Unassembled WGS sequence"/>
</dbReference>